<dbReference type="EMBL" id="JBEDUW010000004">
    <property type="protein sequence ID" value="KAK9932267.1"/>
    <property type="molecule type" value="Genomic_DNA"/>
</dbReference>
<protein>
    <submittedName>
        <fullName evidence="1">Uncharacterized protein</fullName>
    </submittedName>
</protein>
<reference evidence="1 2" key="1">
    <citation type="journal article" date="2023" name="G3 (Bethesda)">
        <title>A chromosome-length genome assembly and annotation of blackberry (Rubus argutus, cv. 'Hillquist').</title>
        <authorList>
            <person name="Bruna T."/>
            <person name="Aryal R."/>
            <person name="Dudchenko O."/>
            <person name="Sargent D.J."/>
            <person name="Mead D."/>
            <person name="Buti M."/>
            <person name="Cavallini A."/>
            <person name="Hytonen T."/>
            <person name="Andres J."/>
            <person name="Pham M."/>
            <person name="Weisz D."/>
            <person name="Mascagni F."/>
            <person name="Usai G."/>
            <person name="Natali L."/>
            <person name="Bassil N."/>
            <person name="Fernandez G.E."/>
            <person name="Lomsadze A."/>
            <person name="Armour M."/>
            <person name="Olukolu B."/>
            <person name="Poorten T."/>
            <person name="Britton C."/>
            <person name="Davik J."/>
            <person name="Ashrafi H."/>
            <person name="Aiden E.L."/>
            <person name="Borodovsky M."/>
            <person name="Worthington M."/>
        </authorList>
    </citation>
    <scope>NUCLEOTIDE SEQUENCE [LARGE SCALE GENOMIC DNA]</scope>
    <source>
        <strain evidence="1">PI 553951</strain>
    </source>
</reference>
<evidence type="ECO:0000313" key="2">
    <source>
        <dbReference type="Proteomes" id="UP001457282"/>
    </source>
</evidence>
<dbReference type="AlphaFoldDB" id="A0AAW1X950"/>
<organism evidence="1 2">
    <name type="scientific">Rubus argutus</name>
    <name type="common">Southern blackberry</name>
    <dbReference type="NCBI Taxonomy" id="59490"/>
    <lineage>
        <taxon>Eukaryota</taxon>
        <taxon>Viridiplantae</taxon>
        <taxon>Streptophyta</taxon>
        <taxon>Embryophyta</taxon>
        <taxon>Tracheophyta</taxon>
        <taxon>Spermatophyta</taxon>
        <taxon>Magnoliopsida</taxon>
        <taxon>eudicotyledons</taxon>
        <taxon>Gunneridae</taxon>
        <taxon>Pentapetalae</taxon>
        <taxon>rosids</taxon>
        <taxon>fabids</taxon>
        <taxon>Rosales</taxon>
        <taxon>Rosaceae</taxon>
        <taxon>Rosoideae</taxon>
        <taxon>Rosoideae incertae sedis</taxon>
        <taxon>Rubus</taxon>
    </lineage>
</organism>
<comment type="caution">
    <text evidence="1">The sequence shown here is derived from an EMBL/GenBank/DDBJ whole genome shotgun (WGS) entry which is preliminary data.</text>
</comment>
<gene>
    <name evidence="1" type="ORF">M0R45_019513</name>
</gene>
<keyword evidence="2" id="KW-1185">Reference proteome</keyword>
<accession>A0AAW1X950</accession>
<sequence>MLQHQASKEAPSLLPLCIHAVCSSSSPRRWPRAQHPSRITASRHQPPVVDVVLSPPMPCIFPLPPQALLRTRFYPCFLARPSITARAVLL</sequence>
<proteinExistence type="predicted"/>
<name>A0AAW1X950_RUBAR</name>
<dbReference type="Proteomes" id="UP001457282">
    <property type="component" value="Unassembled WGS sequence"/>
</dbReference>
<evidence type="ECO:0000313" key="1">
    <source>
        <dbReference type="EMBL" id="KAK9932267.1"/>
    </source>
</evidence>